<proteinExistence type="inferred from homology"/>
<dbReference type="Proteomes" id="UP000560658">
    <property type="component" value="Unassembled WGS sequence"/>
</dbReference>
<comment type="caution">
    <text evidence="5">The sequence shown here is derived from an EMBL/GenBank/DDBJ whole genome shotgun (WGS) entry which is preliminary data.</text>
</comment>
<dbReference type="InterPro" id="IPR003356">
    <property type="entry name" value="DNA_methylase_A-5"/>
</dbReference>
<evidence type="ECO:0000313" key="6">
    <source>
        <dbReference type="Proteomes" id="UP000560658"/>
    </source>
</evidence>
<evidence type="ECO:0000256" key="1">
    <source>
        <dbReference type="ARBA" id="ARBA00006594"/>
    </source>
</evidence>
<dbReference type="PANTHER" id="PTHR41313:SF1">
    <property type="entry name" value="DNA METHYLASE ADENINE-SPECIFIC DOMAIN-CONTAINING PROTEIN"/>
    <property type="match status" value="1"/>
</dbReference>
<dbReference type="SUPFAM" id="SSF52540">
    <property type="entry name" value="P-loop containing nucleoside triphosphate hydrolases"/>
    <property type="match status" value="1"/>
</dbReference>
<evidence type="ECO:0000313" key="5">
    <source>
        <dbReference type="EMBL" id="MBB4046302.1"/>
    </source>
</evidence>
<dbReference type="InterPro" id="IPR029063">
    <property type="entry name" value="SAM-dependent_MTases_sf"/>
</dbReference>
<dbReference type="GO" id="GO:0003677">
    <property type="term" value="F:DNA binding"/>
    <property type="evidence" value="ECO:0007669"/>
    <property type="project" value="InterPro"/>
</dbReference>
<name>A0A840DD88_9BACE</name>
<protein>
    <recommendedName>
        <fullName evidence="4">DNA methylase adenine-specific domain-containing protein</fullName>
    </recommendedName>
</protein>
<sequence length="1310" mass="148905">MARFNKTAHLRQNIDAIKVALTLDRENRKATPEERQILQAYSGFGAIKEVIDPLPKDGGKTTSLTPLIEELHTVLRENTPNEREYKRHFDGIKDSILSAFYTPPIIADALIASLAQSGVTPLRVIDPSAGTGVFADSLRKSIPDAEITCFEKDPMTGMILKHLRPENKVRVQGYETIEPKYSGYYDVAASNIPFGDVAIFDPAFSTHKDPARRQGTRTLHNYFFMKSVDTVRDGGIIAFITSQGVLNSEQNRPIREWLAGRCDVVSAIRLPNNLFTDHAGTEVGSDLIVLQKRPPGEYPVTERQTDFIESRKLSNGISVNNLFQQLDRVIQTDAKVGTDPYGKPAMEFTHSGGETGIAEDLRRMLVEDFSKHLDLNRYLSFAPQQTEQTQVRNETTPQVKAEHSTTVDIASASNKVEADVSTSHLQRPQEEERFPDDLDPFWQAVEEHFENLDRRDNTQTIIPTEEQNAIAKARAEGYNLDTTTGELTPITQMEPSMDISPSNIPADEPTPKDLAEFGAWADEIDRRFMEEHPPQPEDYGIIEPVPEAQAQATTKPKQSVQTASAGNFSGTLFDMDDPTILAKPTTEATPQINVQQEPLITLYDLFGFSEEERSQVSRPRRRKKTAKPKQSKQEDRFIDWREEMILESIARKEKEQQSGQTTSENTPLVYPVEDARRAEQQEALRREQEQEEYLKPIPFKAEILPHYREGSLVSDEHNRIGYLRDMDGLQPMFHPLELTETQERKASIYVEIRDTYYHLYQNEAERLEANPALREMLNHLYDNFTDRFGRLNEKKNLDLIKMDARGTEILSLERYIDGVAQKADIFHHPVAFNPNEITEATDAREALVASLNKYAGVNLEYMAGLTGGTKDNVLEELHGSIYFNPEINGYEIADKYIAGNVIEKADGVERFLRDNPSHTAAEESLQALREATPKPIAFDDLDFNFGERWIPKGIYEKYASHLFDTDVSINFAANIDEYSVKADRTNVKITDQFAVKSQSRTFNGIHLMKHALQNTSPDITKKVNKLIDGKMQEVKVRDPEAIQLANSKIDEIRSGFSDWLRDQSPEFKDRLADRYNRTFNCFVRPNYDGSHQTFPGLDLRGLGIKDLYKSQKDAVWMDKLLGGNICDHEVGGGKTLIMCCGAMEKKRLGLANKPMITGLKANIHEIAKTFCTAYPNAKVLYPGKEDFTPKNRESIFREIKNNDWDAVILTHEQFAKIPQSPELQREILQTELDSVEENLQVLKDQGKEVSRVMLKGCIRRKLNLEAKLQTVMHTIENRKDDTVDFKHMGIDHLYVDESHYPNLNKIQTFR</sequence>
<feature type="coiled-coil region" evidence="2">
    <location>
        <begin position="1225"/>
        <end position="1252"/>
    </location>
</feature>
<dbReference type="PANTHER" id="PTHR41313">
    <property type="entry name" value="ADENINE-SPECIFIC METHYLTRANSFERASE"/>
    <property type="match status" value="1"/>
</dbReference>
<dbReference type="Gene3D" id="3.40.50.150">
    <property type="entry name" value="Vaccinia Virus protein VP39"/>
    <property type="match status" value="1"/>
</dbReference>
<dbReference type="InterPro" id="IPR027417">
    <property type="entry name" value="P-loop_NTPase"/>
</dbReference>
<feature type="domain" description="DNA methylase adenine-specific" evidence="4">
    <location>
        <begin position="99"/>
        <end position="317"/>
    </location>
</feature>
<gene>
    <name evidence="5" type="ORF">GGR06_004136</name>
</gene>
<dbReference type="InterPro" id="IPR052933">
    <property type="entry name" value="DNA_Protect_Modify"/>
</dbReference>
<evidence type="ECO:0000256" key="3">
    <source>
        <dbReference type="SAM" id="MobiDB-lite"/>
    </source>
</evidence>
<reference evidence="5" key="1">
    <citation type="submission" date="2020-08" db="EMBL/GenBank/DDBJ databases">
        <title>Genomic Encyclopedia of Type Strains, Phase IV (KMG-IV): sequencing the most valuable type-strain genomes for metagenomic binning, comparative biology and taxonomic classification.</title>
        <authorList>
            <person name="Goeker M."/>
        </authorList>
    </citation>
    <scope>NUCLEOTIDE SEQUENCE [LARGE SCALE GENOMIC DNA]</scope>
    <source>
        <strain evidence="5">DSM 105720</strain>
    </source>
</reference>
<organism evidence="5 6">
    <name type="scientific">Bacteroides reticulotermitis</name>
    <dbReference type="NCBI Taxonomy" id="1133319"/>
    <lineage>
        <taxon>Bacteria</taxon>
        <taxon>Pseudomonadati</taxon>
        <taxon>Bacteroidota</taxon>
        <taxon>Bacteroidia</taxon>
        <taxon>Bacteroidales</taxon>
        <taxon>Bacteroidaceae</taxon>
        <taxon>Bacteroides</taxon>
    </lineage>
</organism>
<dbReference type="Pfam" id="PF02384">
    <property type="entry name" value="N6_Mtase"/>
    <property type="match status" value="1"/>
</dbReference>
<accession>A0A840DD88</accession>
<feature type="compositionally biased region" description="Basic residues" evidence="3">
    <location>
        <begin position="618"/>
        <end position="630"/>
    </location>
</feature>
<keyword evidence="2" id="KW-0175">Coiled coil</keyword>
<evidence type="ECO:0000256" key="2">
    <source>
        <dbReference type="SAM" id="Coils"/>
    </source>
</evidence>
<feature type="region of interest" description="Disordered" evidence="3">
    <location>
        <begin position="611"/>
        <end position="637"/>
    </location>
</feature>
<keyword evidence="6" id="KW-1185">Reference proteome</keyword>
<dbReference type="SUPFAM" id="SSF53335">
    <property type="entry name" value="S-adenosyl-L-methionine-dependent methyltransferases"/>
    <property type="match status" value="1"/>
</dbReference>
<comment type="similarity">
    <text evidence="1">Belongs to the N(4)/N(6)-methyltransferase family.</text>
</comment>
<evidence type="ECO:0000259" key="4">
    <source>
        <dbReference type="Pfam" id="PF02384"/>
    </source>
</evidence>
<dbReference type="GO" id="GO:0008170">
    <property type="term" value="F:N-methyltransferase activity"/>
    <property type="evidence" value="ECO:0007669"/>
    <property type="project" value="InterPro"/>
</dbReference>
<dbReference type="PRINTS" id="PR00507">
    <property type="entry name" value="N12N6MTFRASE"/>
</dbReference>
<dbReference type="CDD" id="cd02440">
    <property type="entry name" value="AdoMet_MTases"/>
    <property type="match status" value="1"/>
</dbReference>
<dbReference type="EMBL" id="JACIER010000028">
    <property type="protein sequence ID" value="MBB4046302.1"/>
    <property type="molecule type" value="Genomic_DNA"/>
</dbReference>